<organism evidence="1 2">
    <name type="scientific">Lophium mytilinum</name>
    <dbReference type="NCBI Taxonomy" id="390894"/>
    <lineage>
        <taxon>Eukaryota</taxon>
        <taxon>Fungi</taxon>
        <taxon>Dikarya</taxon>
        <taxon>Ascomycota</taxon>
        <taxon>Pezizomycotina</taxon>
        <taxon>Dothideomycetes</taxon>
        <taxon>Pleosporomycetidae</taxon>
        <taxon>Mytilinidiales</taxon>
        <taxon>Mytilinidiaceae</taxon>
        <taxon>Lophium</taxon>
    </lineage>
</organism>
<dbReference type="AlphaFoldDB" id="A0A6A6RCI1"/>
<gene>
    <name evidence="1" type="ORF">BU16DRAFT_191193</name>
</gene>
<protein>
    <submittedName>
        <fullName evidence="1">Uncharacterized protein</fullName>
    </submittedName>
</protein>
<sequence length="154" mass="16659">MRLLLAGEPERCRAAPHTASGDDDDVTLYFLLATGAEMTCCGNGSCGTEFCMFPATSARCAKIRRVQTRHTARHDGRRQAIECKEAEWSPWRAAGPREDGKDEHAREALPKGGVRAAGPPHVEAGMWHATMKHCTPRCDGSSFGGVQTRACGAF</sequence>
<evidence type="ECO:0000313" key="2">
    <source>
        <dbReference type="Proteomes" id="UP000799750"/>
    </source>
</evidence>
<dbReference type="Proteomes" id="UP000799750">
    <property type="component" value="Unassembled WGS sequence"/>
</dbReference>
<accession>A0A6A6RCI1</accession>
<reference evidence="1" key="1">
    <citation type="journal article" date="2020" name="Stud. Mycol.">
        <title>101 Dothideomycetes genomes: a test case for predicting lifestyles and emergence of pathogens.</title>
        <authorList>
            <person name="Haridas S."/>
            <person name="Albert R."/>
            <person name="Binder M."/>
            <person name="Bloem J."/>
            <person name="Labutti K."/>
            <person name="Salamov A."/>
            <person name="Andreopoulos B."/>
            <person name="Baker S."/>
            <person name="Barry K."/>
            <person name="Bills G."/>
            <person name="Bluhm B."/>
            <person name="Cannon C."/>
            <person name="Castanera R."/>
            <person name="Culley D."/>
            <person name="Daum C."/>
            <person name="Ezra D."/>
            <person name="Gonzalez J."/>
            <person name="Henrissat B."/>
            <person name="Kuo A."/>
            <person name="Liang C."/>
            <person name="Lipzen A."/>
            <person name="Lutzoni F."/>
            <person name="Magnuson J."/>
            <person name="Mondo S."/>
            <person name="Nolan M."/>
            <person name="Ohm R."/>
            <person name="Pangilinan J."/>
            <person name="Park H.-J."/>
            <person name="Ramirez L."/>
            <person name="Alfaro M."/>
            <person name="Sun H."/>
            <person name="Tritt A."/>
            <person name="Yoshinaga Y."/>
            <person name="Zwiers L.-H."/>
            <person name="Turgeon B."/>
            <person name="Goodwin S."/>
            <person name="Spatafora J."/>
            <person name="Crous P."/>
            <person name="Grigoriev I."/>
        </authorList>
    </citation>
    <scope>NUCLEOTIDE SEQUENCE</scope>
    <source>
        <strain evidence="1">CBS 269.34</strain>
    </source>
</reference>
<name>A0A6A6RCI1_9PEZI</name>
<proteinExistence type="predicted"/>
<evidence type="ECO:0000313" key="1">
    <source>
        <dbReference type="EMBL" id="KAF2501157.1"/>
    </source>
</evidence>
<keyword evidence="2" id="KW-1185">Reference proteome</keyword>
<dbReference type="EMBL" id="MU004182">
    <property type="protein sequence ID" value="KAF2501157.1"/>
    <property type="molecule type" value="Genomic_DNA"/>
</dbReference>